<evidence type="ECO:0000256" key="4">
    <source>
        <dbReference type="PIRSR" id="PIRSR000089-1"/>
    </source>
</evidence>
<dbReference type="InterPro" id="IPR033947">
    <property type="entry name" value="ETF_alpha_N"/>
</dbReference>
<dbReference type="EMBL" id="ACZL01000017">
    <property type="protein sequence ID" value="EHI55721.1"/>
    <property type="molecule type" value="Genomic_DNA"/>
</dbReference>
<evidence type="ECO:0000256" key="3">
    <source>
        <dbReference type="ARBA" id="ARBA00022827"/>
    </source>
</evidence>
<dbReference type="Gene3D" id="3.40.50.1220">
    <property type="entry name" value="TPP-binding domain"/>
    <property type="match status" value="1"/>
</dbReference>
<dbReference type="Pfam" id="PF00766">
    <property type="entry name" value="ETF_alpha"/>
    <property type="match status" value="1"/>
</dbReference>
<dbReference type="HOGENOM" id="CLU_034178_1_1_9"/>
<dbReference type="PANTHER" id="PTHR43153">
    <property type="entry name" value="ELECTRON TRANSFER FLAVOPROTEIN ALPHA"/>
    <property type="match status" value="1"/>
</dbReference>
<comment type="cofactor">
    <cofactor evidence="4">
        <name>FAD</name>
        <dbReference type="ChEBI" id="CHEBI:57692"/>
    </cofactor>
    <text evidence="4">Binds 1 FAD per dimer.</text>
</comment>
<protein>
    <recommendedName>
        <fullName evidence="5">Electron transfer flavoprotein alpha/beta-subunit N-terminal domain-containing protein</fullName>
    </recommendedName>
</protein>
<dbReference type="InterPro" id="IPR029035">
    <property type="entry name" value="DHS-like_NAD/FAD-binding_dom"/>
</dbReference>
<accession>G5GHM8</accession>
<comment type="caution">
    <text evidence="6">The sequence shown here is derived from an EMBL/GenBank/DDBJ whole genome shotgun (WGS) entry which is preliminary data.</text>
</comment>
<dbReference type="CDD" id="cd01715">
    <property type="entry name" value="ETF_alpha"/>
    <property type="match status" value="1"/>
</dbReference>
<dbReference type="AlphaFoldDB" id="G5GHM8"/>
<evidence type="ECO:0000256" key="1">
    <source>
        <dbReference type="ARBA" id="ARBA00005817"/>
    </source>
</evidence>
<feature type="binding site" evidence="4">
    <location>
        <position position="223"/>
    </location>
    <ligand>
        <name>FAD</name>
        <dbReference type="ChEBI" id="CHEBI:57692"/>
    </ligand>
</feature>
<dbReference type="GO" id="GO:0033539">
    <property type="term" value="P:fatty acid beta-oxidation using acyl-CoA dehydrogenase"/>
    <property type="evidence" value="ECO:0007669"/>
    <property type="project" value="TreeGrafter"/>
</dbReference>
<dbReference type="InterPro" id="IPR014730">
    <property type="entry name" value="ETF_a/b_N"/>
</dbReference>
<feature type="domain" description="Electron transfer flavoprotein alpha/beta-subunit N-terminal" evidence="5">
    <location>
        <begin position="10"/>
        <end position="199"/>
    </location>
</feature>
<feature type="binding site" evidence="4">
    <location>
        <position position="300"/>
    </location>
    <ligand>
        <name>FAD</name>
        <dbReference type="ChEBI" id="CHEBI:57692"/>
    </ligand>
</feature>
<gene>
    <name evidence="6" type="ORF">HMPREF9333_01068</name>
</gene>
<proteinExistence type="inferred from homology"/>
<dbReference type="SUPFAM" id="SSF52402">
    <property type="entry name" value="Adenine nucleotide alpha hydrolases-like"/>
    <property type="match status" value="1"/>
</dbReference>
<dbReference type="PATRIC" id="fig|679200.3.peg.1133"/>
<name>G5GHM8_9FIRM</name>
<dbReference type="SMART" id="SM00893">
    <property type="entry name" value="ETF"/>
    <property type="match status" value="1"/>
</dbReference>
<dbReference type="FunFam" id="3.40.50.1220:FF:000001">
    <property type="entry name" value="Electron transfer flavoprotein, alpha subunit"/>
    <property type="match status" value="1"/>
</dbReference>
<evidence type="ECO:0000313" key="6">
    <source>
        <dbReference type="EMBL" id="EHI55721.1"/>
    </source>
</evidence>
<comment type="similarity">
    <text evidence="1">Belongs to the ETF alpha-subunit/FixB family.</text>
</comment>
<dbReference type="GO" id="GO:0050660">
    <property type="term" value="F:flavin adenine dinucleotide binding"/>
    <property type="evidence" value="ECO:0007669"/>
    <property type="project" value="InterPro"/>
</dbReference>
<dbReference type="Pfam" id="PF01012">
    <property type="entry name" value="ETF"/>
    <property type="match status" value="1"/>
</dbReference>
<dbReference type="PIRSF" id="PIRSF000089">
    <property type="entry name" value="Electra_flavoP_a"/>
    <property type="match status" value="1"/>
</dbReference>
<keyword evidence="2" id="KW-0285">Flavoprotein</keyword>
<dbReference type="InterPro" id="IPR014731">
    <property type="entry name" value="ETF_asu_C"/>
</dbReference>
<dbReference type="OrthoDB" id="9770286at2"/>
<feature type="binding site" evidence="4">
    <location>
        <begin position="248"/>
        <end position="249"/>
    </location>
    <ligand>
        <name>FAD</name>
        <dbReference type="ChEBI" id="CHEBI:57692"/>
    </ligand>
</feature>
<organism evidence="6 7">
    <name type="scientific">Johnsonella ignava ATCC 51276</name>
    <dbReference type="NCBI Taxonomy" id="679200"/>
    <lineage>
        <taxon>Bacteria</taxon>
        <taxon>Bacillati</taxon>
        <taxon>Bacillota</taxon>
        <taxon>Clostridia</taxon>
        <taxon>Lachnospirales</taxon>
        <taxon>Lachnospiraceae</taxon>
        <taxon>Johnsonella</taxon>
    </lineage>
</organism>
<dbReference type="eggNOG" id="COG2025">
    <property type="taxonomic scope" value="Bacteria"/>
</dbReference>
<dbReference type="PANTHER" id="PTHR43153:SF1">
    <property type="entry name" value="ELECTRON TRANSFER FLAVOPROTEIN SUBUNIT ALPHA, MITOCHONDRIAL"/>
    <property type="match status" value="1"/>
</dbReference>
<feature type="binding site" evidence="4">
    <location>
        <begin position="279"/>
        <end position="286"/>
    </location>
    <ligand>
        <name>FAD</name>
        <dbReference type="ChEBI" id="CHEBI:57692"/>
    </ligand>
</feature>
<evidence type="ECO:0000259" key="5">
    <source>
        <dbReference type="SMART" id="SM00893"/>
    </source>
</evidence>
<evidence type="ECO:0000313" key="7">
    <source>
        <dbReference type="Proteomes" id="UP000003011"/>
    </source>
</evidence>
<dbReference type="STRING" id="679200.HMPREF9333_01068"/>
<sequence>MANLSDYKNIWVFIESEHGKVKNVGYELLSVARKLADEKKCGLIAVVLGKNVEKAAKDAICYGADSAILVDSDEYEEFSTDAYAAALTELVEKYKPEAFMIGATHNGRDVGPRVACRLQTGLTADCTDISIDEDTGVIVWTRPTFGGNLMANIMCPDHRPQMGTVRPGVFKKNPYDESRTGEIIKEEIHFAKDKIRTRLIDRVEEIAGGVALDEAEIIVSGGRGVGSAENFAIIEELAKVLGGVVGCSRAVVDAGWMPQVHQVGQSGKTVAPKLYFAIGISGAIQHLAGISASDTVIAINKDPDAPIFSVADYGIVGNLNEIVPELTKAFAARKNG</sequence>
<dbReference type="InterPro" id="IPR014729">
    <property type="entry name" value="Rossmann-like_a/b/a_fold"/>
</dbReference>
<dbReference type="GO" id="GO:0009055">
    <property type="term" value="F:electron transfer activity"/>
    <property type="evidence" value="ECO:0007669"/>
    <property type="project" value="InterPro"/>
</dbReference>
<feature type="binding site" evidence="4">
    <location>
        <begin position="262"/>
        <end position="266"/>
    </location>
    <ligand>
        <name>FAD</name>
        <dbReference type="ChEBI" id="CHEBI:57692"/>
    </ligand>
</feature>
<dbReference type="SUPFAM" id="SSF52467">
    <property type="entry name" value="DHS-like NAD/FAD-binding domain"/>
    <property type="match status" value="1"/>
</dbReference>
<dbReference type="InterPro" id="IPR001308">
    <property type="entry name" value="ETF_a/FixB"/>
</dbReference>
<reference evidence="6 7" key="1">
    <citation type="submission" date="2011-08" db="EMBL/GenBank/DDBJ databases">
        <title>The Genome Sequence of Johnsonella ignava ATCC 51276.</title>
        <authorList>
            <consortium name="The Broad Institute Genome Sequencing Platform"/>
            <person name="Earl A."/>
            <person name="Ward D."/>
            <person name="Feldgarden M."/>
            <person name="Gevers D."/>
            <person name="Izard J."/>
            <person name="Blanton J.M."/>
            <person name="Baranova O.V."/>
            <person name="Dewhirst F.E."/>
            <person name="Young S.K."/>
            <person name="Zeng Q."/>
            <person name="Gargeya S."/>
            <person name="Fitzgerald M."/>
            <person name="Haas B."/>
            <person name="Abouelleil A."/>
            <person name="Alvarado L."/>
            <person name="Arachchi H.M."/>
            <person name="Berlin A."/>
            <person name="Brown A."/>
            <person name="Chapman S.B."/>
            <person name="Chen Z."/>
            <person name="Dunbar C."/>
            <person name="Freedman E."/>
            <person name="Gearin G."/>
            <person name="Gellesch M."/>
            <person name="Goldberg J."/>
            <person name="Griggs A."/>
            <person name="Gujja S."/>
            <person name="Heiman D."/>
            <person name="Howarth C."/>
            <person name="Larson L."/>
            <person name="Lui A."/>
            <person name="MacDonald P.J.P."/>
            <person name="Montmayeur A."/>
            <person name="Murphy C."/>
            <person name="Neiman D."/>
            <person name="Pearson M."/>
            <person name="Priest M."/>
            <person name="Roberts A."/>
            <person name="Saif S."/>
            <person name="Shea T."/>
            <person name="Shenoy N."/>
            <person name="Sisk P."/>
            <person name="Stolte C."/>
            <person name="Sykes S."/>
            <person name="Wortman J."/>
            <person name="Nusbaum C."/>
            <person name="Birren B."/>
        </authorList>
    </citation>
    <scope>NUCLEOTIDE SEQUENCE [LARGE SCALE GENOMIC DNA]</scope>
    <source>
        <strain evidence="6 7">ATCC 51276</strain>
    </source>
</reference>
<dbReference type="RefSeq" id="WP_005540464.1">
    <property type="nucleotide sequence ID" value="NZ_JH378831.1"/>
</dbReference>
<evidence type="ECO:0000256" key="2">
    <source>
        <dbReference type="ARBA" id="ARBA00022630"/>
    </source>
</evidence>
<keyword evidence="3 4" id="KW-0274">FAD</keyword>
<dbReference type="Proteomes" id="UP000003011">
    <property type="component" value="Unassembled WGS sequence"/>
</dbReference>
<keyword evidence="7" id="KW-1185">Reference proteome</keyword>
<dbReference type="Gene3D" id="3.40.50.620">
    <property type="entry name" value="HUPs"/>
    <property type="match status" value="1"/>
</dbReference>